<feature type="compositionally biased region" description="Basic and acidic residues" evidence="1">
    <location>
        <begin position="180"/>
        <end position="192"/>
    </location>
</feature>
<name>A0A653I924_9BACL</name>
<gene>
    <name evidence="2" type="ORF">EXIGUO9Y_260016</name>
</gene>
<feature type="region of interest" description="Disordered" evidence="1">
    <location>
        <begin position="166"/>
        <end position="204"/>
    </location>
</feature>
<dbReference type="RefSeq" id="WP_159173314.1">
    <property type="nucleotide sequence ID" value="NZ_LR732312.1"/>
</dbReference>
<reference evidence="2 3" key="1">
    <citation type="submission" date="2019-10" db="EMBL/GenBank/DDBJ databases">
        <authorList>
            <person name="Karimi E."/>
        </authorList>
    </citation>
    <scope>NUCLEOTIDE SEQUENCE [LARGE SCALE GENOMIC DNA]</scope>
    <source>
        <strain evidence="2">Exiguobacterium sp. 9Y</strain>
    </source>
</reference>
<dbReference type="Proteomes" id="UP000439752">
    <property type="component" value="Unassembled WGS sequence"/>
</dbReference>
<evidence type="ECO:0000313" key="2">
    <source>
        <dbReference type="EMBL" id="VWX35542.1"/>
    </source>
</evidence>
<proteinExistence type="predicted"/>
<evidence type="ECO:0000313" key="3">
    <source>
        <dbReference type="Proteomes" id="UP000439752"/>
    </source>
</evidence>
<evidence type="ECO:0000256" key="1">
    <source>
        <dbReference type="SAM" id="MobiDB-lite"/>
    </source>
</evidence>
<organism evidence="2 3">
    <name type="scientific">Exiguobacterium oxidotolerans</name>
    <dbReference type="NCBI Taxonomy" id="223958"/>
    <lineage>
        <taxon>Bacteria</taxon>
        <taxon>Bacillati</taxon>
        <taxon>Bacillota</taxon>
        <taxon>Bacilli</taxon>
        <taxon>Bacillales</taxon>
        <taxon>Bacillales Family XII. Incertae Sedis</taxon>
        <taxon>Exiguobacterium</taxon>
    </lineage>
</organism>
<sequence length="325" mass="36573">MKFSALVQSELETINTTQIADWLTKKSQTEREYKRLSEDFKAIVIMQEAGFYEQADTRFSQWKNKGIPAELQRYRLAIAGKAGGKRLVKKRFAVLPAAVQNHPQLKPWKKQLQSNPWMLGGLLVAGLAVLGLFQLDFSQPEEVPVVTNQENVEQKLASLEKEVEQLKEKNEQLTEQAPAKSKETAKPKDTMKPKATTDAAKTLSPEETLKQAIAATQKKDYKSANRLLTGKVLADKTTKGMARFYKLIAAGKLGETKQTDYVAYREDFPDSGYMSDVLWMQAVYEQKNKVGNYKATLEELAKQPDNEWSYAAQAILDGKSTLGEE</sequence>
<accession>A0A653I924</accession>
<dbReference type="EMBL" id="CABWKQ010000019">
    <property type="protein sequence ID" value="VWX35542.1"/>
    <property type="molecule type" value="Genomic_DNA"/>
</dbReference>
<keyword evidence="3" id="KW-1185">Reference proteome</keyword>
<protein>
    <submittedName>
        <fullName evidence="2">Uncharacterized protein</fullName>
    </submittedName>
</protein>
<dbReference type="AlphaFoldDB" id="A0A653I924"/>